<feature type="compositionally biased region" description="Basic and acidic residues" evidence="12">
    <location>
        <begin position="55"/>
        <end position="65"/>
    </location>
</feature>
<feature type="domain" description="TAZ-type" evidence="13">
    <location>
        <begin position="149"/>
        <end position="232"/>
    </location>
</feature>
<evidence type="ECO:0000256" key="3">
    <source>
        <dbReference type="ARBA" id="ARBA00022679"/>
    </source>
</evidence>
<gene>
    <name evidence="15" type="ORF">HS088_TW09G01210</name>
</gene>
<dbReference type="GO" id="GO:0003713">
    <property type="term" value="F:transcription coactivator activity"/>
    <property type="evidence" value="ECO:0007669"/>
    <property type="project" value="TreeGrafter"/>
</dbReference>
<dbReference type="GO" id="GO:0000123">
    <property type="term" value="C:histone acetyltransferase complex"/>
    <property type="evidence" value="ECO:0007669"/>
    <property type="project" value="TreeGrafter"/>
</dbReference>
<keyword evidence="4" id="KW-0479">Metal-binding</keyword>
<evidence type="ECO:0000256" key="12">
    <source>
        <dbReference type="SAM" id="MobiDB-lite"/>
    </source>
</evidence>
<keyword evidence="5" id="KW-0863">Zinc-finger</keyword>
<keyword evidence="16" id="KW-1185">Reference proteome</keyword>
<evidence type="ECO:0000259" key="14">
    <source>
        <dbReference type="PROSITE" id="PS51727"/>
    </source>
</evidence>
<dbReference type="PROSITE" id="PS50134">
    <property type="entry name" value="ZF_TAZ"/>
    <property type="match status" value="1"/>
</dbReference>
<keyword evidence="8" id="KW-0805">Transcription regulation</keyword>
<dbReference type="InterPro" id="IPR000197">
    <property type="entry name" value="Znf_TAZ"/>
</dbReference>
<feature type="domain" description="CBP/p300-type HAT" evidence="14">
    <location>
        <begin position="1"/>
        <end position="117"/>
    </location>
</feature>
<keyword evidence="3 15" id="KW-0808">Transferase</keyword>
<evidence type="ECO:0000313" key="15">
    <source>
        <dbReference type="EMBL" id="KAF5743145.1"/>
    </source>
</evidence>
<evidence type="ECO:0000256" key="8">
    <source>
        <dbReference type="ARBA" id="ARBA00023015"/>
    </source>
</evidence>
<dbReference type="EC" id="2.3.1.48" evidence="2"/>
<keyword evidence="6" id="KW-0862">Zinc</keyword>
<evidence type="ECO:0000256" key="10">
    <source>
        <dbReference type="ARBA" id="ARBA00023242"/>
    </source>
</evidence>
<keyword evidence="10" id="KW-0539">Nucleus</keyword>
<comment type="subcellular location">
    <subcellularLocation>
        <location evidence="1">Nucleus</location>
    </subcellularLocation>
</comment>
<protein>
    <recommendedName>
        <fullName evidence="2">histone acetyltransferase</fullName>
        <ecNumber evidence="2">2.3.1.48</ecNumber>
    </recommendedName>
</protein>
<dbReference type="Pfam" id="PF02135">
    <property type="entry name" value="zf-TAZ"/>
    <property type="match status" value="1"/>
</dbReference>
<dbReference type="GO" id="GO:0005634">
    <property type="term" value="C:nucleus"/>
    <property type="evidence" value="ECO:0007669"/>
    <property type="project" value="UniProtKB-SubCell"/>
</dbReference>
<feature type="region of interest" description="Disordered" evidence="12">
    <location>
        <begin position="32"/>
        <end position="65"/>
    </location>
</feature>
<evidence type="ECO:0000256" key="6">
    <source>
        <dbReference type="ARBA" id="ARBA00022833"/>
    </source>
</evidence>
<evidence type="ECO:0000256" key="11">
    <source>
        <dbReference type="ARBA" id="ARBA00048017"/>
    </source>
</evidence>
<evidence type="ECO:0000259" key="13">
    <source>
        <dbReference type="PROSITE" id="PS50134"/>
    </source>
</evidence>
<evidence type="ECO:0000256" key="2">
    <source>
        <dbReference type="ARBA" id="ARBA00013184"/>
    </source>
</evidence>
<dbReference type="GO" id="GO:0045944">
    <property type="term" value="P:positive regulation of transcription by RNA polymerase II"/>
    <property type="evidence" value="ECO:0007669"/>
    <property type="project" value="TreeGrafter"/>
</dbReference>
<dbReference type="InterPro" id="IPR013178">
    <property type="entry name" value="Histone_AcTrfase_Rtt109/CBP"/>
</dbReference>
<dbReference type="InParanoid" id="A0A7J7D9V5"/>
<comment type="catalytic activity">
    <reaction evidence="11">
        <text>L-lysyl-[protein] + acetyl-CoA = N(6)-acetyl-L-lysyl-[protein] + CoA + H(+)</text>
        <dbReference type="Rhea" id="RHEA:45948"/>
        <dbReference type="Rhea" id="RHEA-COMP:9752"/>
        <dbReference type="Rhea" id="RHEA-COMP:10731"/>
        <dbReference type="ChEBI" id="CHEBI:15378"/>
        <dbReference type="ChEBI" id="CHEBI:29969"/>
        <dbReference type="ChEBI" id="CHEBI:57287"/>
        <dbReference type="ChEBI" id="CHEBI:57288"/>
        <dbReference type="ChEBI" id="CHEBI:61930"/>
        <dbReference type="EC" id="2.3.1.48"/>
    </reaction>
</comment>
<dbReference type="InterPro" id="IPR031162">
    <property type="entry name" value="CBP_P300_HAT"/>
</dbReference>
<dbReference type="PANTHER" id="PTHR13808:SF1">
    <property type="entry name" value="HISTONE ACETYLTRANSFERASE"/>
    <property type="match status" value="1"/>
</dbReference>
<evidence type="ECO:0000256" key="9">
    <source>
        <dbReference type="ARBA" id="ARBA00023163"/>
    </source>
</evidence>
<dbReference type="SUPFAM" id="SSF57933">
    <property type="entry name" value="TAZ domain"/>
    <property type="match status" value="1"/>
</dbReference>
<dbReference type="Proteomes" id="UP000593562">
    <property type="component" value="Unassembled WGS sequence"/>
</dbReference>
<organism evidence="15 16">
    <name type="scientific">Tripterygium wilfordii</name>
    <name type="common">Thunder God vine</name>
    <dbReference type="NCBI Taxonomy" id="458696"/>
    <lineage>
        <taxon>Eukaryota</taxon>
        <taxon>Viridiplantae</taxon>
        <taxon>Streptophyta</taxon>
        <taxon>Embryophyta</taxon>
        <taxon>Tracheophyta</taxon>
        <taxon>Spermatophyta</taxon>
        <taxon>Magnoliopsida</taxon>
        <taxon>eudicotyledons</taxon>
        <taxon>Gunneridae</taxon>
        <taxon>Pentapetalae</taxon>
        <taxon>rosids</taxon>
        <taxon>fabids</taxon>
        <taxon>Celastrales</taxon>
        <taxon>Celastraceae</taxon>
        <taxon>Tripterygium</taxon>
    </lineage>
</organism>
<keyword evidence="9" id="KW-0804">Transcription</keyword>
<dbReference type="PROSITE" id="PS51727">
    <property type="entry name" value="CBP_P300_HAT"/>
    <property type="match status" value="1"/>
</dbReference>
<proteinExistence type="predicted"/>
<dbReference type="GO" id="GO:0004402">
    <property type="term" value="F:histone acetyltransferase activity"/>
    <property type="evidence" value="ECO:0007669"/>
    <property type="project" value="InterPro"/>
</dbReference>
<dbReference type="PANTHER" id="PTHR13808">
    <property type="entry name" value="CBP/P300-RELATED"/>
    <property type="match status" value="1"/>
</dbReference>
<keyword evidence="7" id="KW-0156">Chromatin regulator</keyword>
<evidence type="ECO:0000256" key="7">
    <source>
        <dbReference type="ARBA" id="ARBA00022853"/>
    </source>
</evidence>
<evidence type="ECO:0000313" key="16">
    <source>
        <dbReference type="Proteomes" id="UP000593562"/>
    </source>
</evidence>
<dbReference type="GO" id="GO:0008270">
    <property type="term" value="F:zinc ion binding"/>
    <property type="evidence" value="ECO:0007669"/>
    <property type="project" value="UniProtKB-KW"/>
</dbReference>
<sequence length="232" mass="26252">MSSASGFSLDDIIADVSALDLSLNDITNNSKNSGFGPARHVPNRGANRASPYRAPKVDISDVPTDTKDKDDILESEFLVTKLASLSLCQGNNYQHDIFQRAKHLLSCKACHLDIEWRCKVCPECNAYYQQDHKLTKDPSNTMAELDTQNKESRQIRVVQIGILLHLIVHVSQCRTLQCQDPNCRKVRWLYRHLVQCRTTASRGCVLCKKMWSLLLVHAATCKESECHVPRCR</sequence>
<dbReference type="AlphaFoldDB" id="A0A7J7D9V5"/>
<dbReference type="EMBL" id="JAAARO010000009">
    <property type="protein sequence ID" value="KAF5743145.1"/>
    <property type="molecule type" value="Genomic_DNA"/>
</dbReference>
<accession>A0A7J7D9V5</accession>
<dbReference type="GO" id="GO:0005667">
    <property type="term" value="C:transcription regulator complex"/>
    <property type="evidence" value="ECO:0007669"/>
    <property type="project" value="TreeGrafter"/>
</dbReference>
<dbReference type="GO" id="GO:0031490">
    <property type="term" value="F:chromatin DNA binding"/>
    <property type="evidence" value="ECO:0007669"/>
    <property type="project" value="TreeGrafter"/>
</dbReference>
<reference evidence="15 16" key="1">
    <citation type="journal article" date="2020" name="Nat. Commun.">
        <title>Genome of Tripterygium wilfordii and identification of cytochrome P450 involved in triptolide biosynthesis.</title>
        <authorList>
            <person name="Tu L."/>
            <person name="Su P."/>
            <person name="Zhang Z."/>
            <person name="Gao L."/>
            <person name="Wang J."/>
            <person name="Hu T."/>
            <person name="Zhou J."/>
            <person name="Zhang Y."/>
            <person name="Zhao Y."/>
            <person name="Liu Y."/>
            <person name="Song Y."/>
            <person name="Tong Y."/>
            <person name="Lu Y."/>
            <person name="Yang J."/>
            <person name="Xu C."/>
            <person name="Jia M."/>
            <person name="Peters R.J."/>
            <person name="Huang L."/>
            <person name="Gao W."/>
        </authorList>
    </citation>
    <scope>NUCLEOTIDE SEQUENCE [LARGE SCALE GENOMIC DNA]</scope>
    <source>
        <strain evidence="16">cv. XIE 37</strain>
        <tissue evidence="15">Leaf</tissue>
    </source>
</reference>
<dbReference type="SMART" id="SM00551">
    <property type="entry name" value="ZnF_TAZ"/>
    <property type="match status" value="1"/>
</dbReference>
<evidence type="ECO:0000256" key="1">
    <source>
        <dbReference type="ARBA" id="ARBA00004123"/>
    </source>
</evidence>
<name>A0A7J7D9V5_TRIWF</name>
<dbReference type="InterPro" id="IPR035898">
    <property type="entry name" value="TAZ_dom_sf"/>
</dbReference>
<evidence type="ECO:0000256" key="5">
    <source>
        <dbReference type="ARBA" id="ARBA00022771"/>
    </source>
</evidence>
<evidence type="ECO:0000256" key="4">
    <source>
        <dbReference type="ARBA" id="ARBA00022723"/>
    </source>
</evidence>
<dbReference type="Gene3D" id="1.20.1020.10">
    <property type="entry name" value="TAZ domain"/>
    <property type="match status" value="1"/>
</dbReference>
<comment type="caution">
    <text evidence="15">The sequence shown here is derived from an EMBL/GenBank/DDBJ whole genome shotgun (WGS) entry which is preliminary data.</text>
</comment>